<evidence type="ECO:0000256" key="7">
    <source>
        <dbReference type="ARBA" id="ARBA00023136"/>
    </source>
</evidence>
<comment type="caution">
    <text evidence="9">The sequence shown here is derived from an EMBL/GenBank/DDBJ whole genome shotgun (WGS) entry which is preliminary data.</text>
</comment>
<feature type="transmembrane region" description="Helical" evidence="8">
    <location>
        <begin position="185"/>
        <end position="202"/>
    </location>
</feature>
<keyword evidence="5 8" id="KW-0812">Transmembrane</keyword>
<feature type="transmembrane region" description="Helical" evidence="8">
    <location>
        <begin position="37"/>
        <end position="55"/>
    </location>
</feature>
<feature type="transmembrane region" description="Helical" evidence="8">
    <location>
        <begin position="209"/>
        <end position="228"/>
    </location>
</feature>
<evidence type="ECO:0000313" key="9">
    <source>
        <dbReference type="EMBL" id="GET05346.1"/>
    </source>
</evidence>
<evidence type="ECO:0000256" key="4">
    <source>
        <dbReference type="ARBA" id="ARBA00022475"/>
    </source>
</evidence>
<feature type="transmembrane region" description="Helical" evidence="8">
    <location>
        <begin position="61"/>
        <end position="84"/>
    </location>
</feature>
<keyword evidence="4" id="KW-1003">Cell membrane</keyword>
<evidence type="ECO:0000256" key="6">
    <source>
        <dbReference type="ARBA" id="ARBA00022989"/>
    </source>
</evidence>
<dbReference type="Proteomes" id="UP000494265">
    <property type="component" value="Unassembled WGS sequence"/>
</dbReference>
<dbReference type="Pfam" id="PF04973">
    <property type="entry name" value="NMN_transporter"/>
    <property type="match status" value="1"/>
</dbReference>
<dbReference type="GO" id="GO:0034257">
    <property type="term" value="F:nicotinamide riboside transmembrane transporter activity"/>
    <property type="evidence" value="ECO:0007669"/>
    <property type="project" value="InterPro"/>
</dbReference>
<accession>A0A6F9XJC5</accession>
<feature type="transmembrane region" description="Helical" evidence="8">
    <location>
        <begin position="91"/>
        <end position="111"/>
    </location>
</feature>
<reference evidence="9" key="1">
    <citation type="submission" date="2019-10" db="EMBL/GenBank/DDBJ databases">
        <title>Lactobacillus agilis SY212 Whole Genome Sequencing Project.</title>
        <authorList>
            <person name="Suzuki S."/>
            <person name="Endo A."/>
            <person name="Maeno S."/>
            <person name="Shiwa Y."/>
            <person name="Matsutani M."/>
            <person name="Kajikawa A."/>
        </authorList>
    </citation>
    <scope>NUCLEOTIDE SEQUENCE</scope>
    <source>
        <strain evidence="9">SY212</strain>
    </source>
</reference>
<evidence type="ECO:0000256" key="2">
    <source>
        <dbReference type="ARBA" id="ARBA00006669"/>
    </source>
</evidence>
<dbReference type="PANTHER" id="PTHR36122:SF2">
    <property type="entry name" value="NICOTINAMIDE RIBOSIDE TRANSPORTER PNUC"/>
    <property type="match status" value="1"/>
</dbReference>
<feature type="transmembrane region" description="Helical" evidence="8">
    <location>
        <begin position="158"/>
        <end position="179"/>
    </location>
</feature>
<evidence type="ECO:0000256" key="3">
    <source>
        <dbReference type="ARBA" id="ARBA00022448"/>
    </source>
</evidence>
<gene>
    <name evidence="9" type="primary">pnuC_1</name>
    <name evidence="9" type="ORF">SY212_03760</name>
</gene>
<keyword evidence="7 8" id="KW-0472">Membrane</keyword>
<keyword evidence="3" id="KW-0813">Transport</keyword>
<protein>
    <submittedName>
        <fullName evidence="9">Nicotinamide mononucleotide transporter</fullName>
    </submittedName>
</protein>
<dbReference type="EMBL" id="BLAM01000054">
    <property type="protein sequence ID" value="GET05346.1"/>
    <property type="molecule type" value="Genomic_DNA"/>
</dbReference>
<evidence type="ECO:0000256" key="5">
    <source>
        <dbReference type="ARBA" id="ARBA00022692"/>
    </source>
</evidence>
<dbReference type="PANTHER" id="PTHR36122">
    <property type="entry name" value="NICOTINAMIDE RIBOSIDE TRANSPORTER PNUC"/>
    <property type="match status" value="1"/>
</dbReference>
<dbReference type="GO" id="GO:0005886">
    <property type="term" value="C:plasma membrane"/>
    <property type="evidence" value="ECO:0007669"/>
    <property type="project" value="UniProtKB-SubCell"/>
</dbReference>
<dbReference type="RefSeq" id="WP_225440924.1">
    <property type="nucleotide sequence ID" value="NZ_BLAM01000054.1"/>
</dbReference>
<dbReference type="AlphaFoldDB" id="A0A6F9XJC5"/>
<evidence type="ECO:0000256" key="1">
    <source>
        <dbReference type="ARBA" id="ARBA00004651"/>
    </source>
</evidence>
<organism evidence="9">
    <name type="scientific">Ligilactobacillus agilis</name>
    <dbReference type="NCBI Taxonomy" id="1601"/>
    <lineage>
        <taxon>Bacteria</taxon>
        <taxon>Bacillati</taxon>
        <taxon>Bacillota</taxon>
        <taxon>Bacilli</taxon>
        <taxon>Lactobacillales</taxon>
        <taxon>Lactobacillaceae</taxon>
        <taxon>Ligilactobacillus</taxon>
    </lineage>
</organism>
<sequence>MDNNVKGNAESLQTSANRFEGTYLQWLKEELTGWDRFPWWLFGLGVGFQAATLILNPINWISVLSFVGIFFGMFCTVAMGAGGYNKQGERVASHAINGLLGAISVVAYVIINLNAHHWWSVLDQMVFFFLIDLPLLINWRTWGQGKNNVIKGLNVKQWVAVVITILAAWGGLYYVGIILQDSNPLWDALALAIGAVASWLCFRRYSTTYTLWLVSDAVNVALWFVALQEGYSQAALPMLFMTLFYTATALLGKVNWRPSKN</sequence>
<dbReference type="InterPro" id="IPR006419">
    <property type="entry name" value="NMN_transpt_PnuC"/>
</dbReference>
<evidence type="ECO:0000256" key="8">
    <source>
        <dbReference type="SAM" id="Phobius"/>
    </source>
</evidence>
<dbReference type="NCBIfam" id="TIGR01528">
    <property type="entry name" value="NMN_trans_PnuC"/>
    <property type="match status" value="1"/>
</dbReference>
<comment type="similarity">
    <text evidence="2">Belongs to the nicotinamide ribonucleoside (NR) uptake permease (TC 4.B.1) family.</text>
</comment>
<name>A0A6F9XJC5_9LACO</name>
<feature type="transmembrane region" description="Helical" evidence="8">
    <location>
        <begin position="234"/>
        <end position="252"/>
    </location>
</feature>
<proteinExistence type="inferred from homology"/>
<keyword evidence="6 8" id="KW-1133">Transmembrane helix</keyword>
<feature type="transmembrane region" description="Helical" evidence="8">
    <location>
        <begin position="117"/>
        <end position="137"/>
    </location>
</feature>
<comment type="subcellular location">
    <subcellularLocation>
        <location evidence="1">Cell membrane</location>
        <topology evidence="1">Multi-pass membrane protein</topology>
    </subcellularLocation>
</comment>